<dbReference type="InterPro" id="IPR019311">
    <property type="entry name" value="Fy-3"/>
</dbReference>
<dbReference type="SUPFAM" id="SSF46934">
    <property type="entry name" value="UBA-like"/>
    <property type="match status" value="1"/>
</dbReference>
<dbReference type="PANTHER" id="PTHR16525:SF0">
    <property type="entry name" value="PROTEIN C12ORF4"/>
    <property type="match status" value="1"/>
</dbReference>
<name>A0ABR3BCX0_PHYBL</name>
<dbReference type="PANTHER" id="PTHR16525">
    <property type="entry name" value="PROTEIN C12ORF4"/>
    <property type="match status" value="1"/>
</dbReference>
<feature type="compositionally biased region" description="Polar residues" evidence="1">
    <location>
        <begin position="310"/>
        <end position="328"/>
    </location>
</feature>
<evidence type="ECO:0000313" key="3">
    <source>
        <dbReference type="EMBL" id="KAL0096703.1"/>
    </source>
</evidence>
<feature type="region of interest" description="Disordered" evidence="1">
    <location>
        <begin position="363"/>
        <end position="388"/>
    </location>
</feature>
<reference evidence="3 4" key="1">
    <citation type="submission" date="2024-04" db="EMBL/GenBank/DDBJ databases">
        <title>Symmetric and asymmetric DNA N6-adenine methylation regulates different biological responses in Mucorales.</title>
        <authorList>
            <consortium name="Lawrence Berkeley National Laboratory"/>
            <person name="Lax C."/>
            <person name="Mondo S.J."/>
            <person name="Osorio-Concepcion M."/>
            <person name="Muszewska A."/>
            <person name="Corrochano-Luque M."/>
            <person name="Gutierrez G."/>
            <person name="Riley R."/>
            <person name="Lipzen A."/>
            <person name="Guo J."/>
            <person name="Hundley H."/>
            <person name="Amirebrahimi M."/>
            <person name="Ng V."/>
            <person name="Lorenzo-Gutierrez D."/>
            <person name="Binder U."/>
            <person name="Yang J."/>
            <person name="Song Y."/>
            <person name="Canovas D."/>
            <person name="Navarro E."/>
            <person name="Freitag M."/>
            <person name="Gabaldon T."/>
            <person name="Grigoriev I.V."/>
            <person name="Corrochano L.M."/>
            <person name="Nicolas F.E."/>
            <person name="Garre V."/>
        </authorList>
    </citation>
    <scope>NUCLEOTIDE SEQUENCE [LARGE SCALE GENOMIC DNA]</scope>
    <source>
        <strain evidence="3 4">L51</strain>
    </source>
</reference>
<proteinExistence type="predicted"/>
<organism evidence="3 4">
    <name type="scientific">Phycomyces blakesleeanus</name>
    <dbReference type="NCBI Taxonomy" id="4837"/>
    <lineage>
        <taxon>Eukaryota</taxon>
        <taxon>Fungi</taxon>
        <taxon>Fungi incertae sedis</taxon>
        <taxon>Mucoromycota</taxon>
        <taxon>Mucoromycotina</taxon>
        <taxon>Mucoromycetes</taxon>
        <taxon>Mucorales</taxon>
        <taxon>Phycomycetaceae</taxon>
        <taxon>Phycomyces</taxon>
    </lineage>
</organism>
<dbReference type="Pfam" id="PF00627">
    <property type="entry name" value="UBA"/>
    <property type="match status" value="1"/>
</dbReference>
<comment type="caution">
    <text evidence="3">The sequence shown here is derived from an EMBL/GenBank/DDBJ whole genome shotgun (WGS) entry which is preliminary data.</text>
</comment>
<protein>
    <recommendedName>
        <fullName evidence="2">UBA domain-containing protein</fullName>
    </recommendedName>
</protein>
<evidence type="ECO:0000256" key="1">
    <source>
        <dbReference type="SAM" id="MobiDB-lite"/>
    </source>
</evidence>
<dbReference type="PROSITE" id="PS50030">
    <property type="entry name" value="UBA"/>
    <property type="match status" value="1"/>
</dbReference>
<feature type="domain" description="UBA" evidence="2">
    <location>
        <begin position="227"/>
        <end position="272"/>
    </location>
</feature>
<dbReference type="Gene3D" id="1.10.8.10">
    <property type="entry name" value="DNA helicase RuvA subunit, C-terminal domain"/>
    <property type="match status" value="1"/>
</dbReference>
<dbReference type="InterPro" id="IPR009060">
    <property type="entry name" value="UBA-like_sf"/>
</dbReference>
<keyword evidence="4" id="KW-1185">Reference proteome</keyword>
<feature type="compositionally biased region" description="Low complexity" evidence="1">
    <location>
        <begin position="367"/>
        <end position="388"/>
    </location>
</feature>
<feature type="compositionally biased region" description="Low complexity" evidence="1">
    <location>
        <begin position="329"/>
        <end position="346"/>
    </location>
</feature>
<dbReference type="InterPro" id="IPR015940">
    <property type="entry name" value="UBA"/>
</dbReference>
<dbReference type="Proteomes" id="UP001448207">
    <property type="component" value="Unassembled WGS sequence"/>
</dbReference>
<feature type="region of interest" description="Disordered" evidence="1">
    <location>
        <begin position="303"/>
        <end position="350"/>
    </location>
</feature>
<sequence>MNQQAKLDFELTTKADNPTKNLRNGFIEDYQANTLQYHTKPEEDIFPRAYHTLVHCPISAIFNTLLELEQNYGLSIQAHFTAFEQELVALQAIHSRDIDPSFSPSNMTHHINHNHNQQQQHNHLSSLFARHTEEMEVLQATWASDLLQTQQTQRQEYRDFVIELYREYQLRLASLTDENNLKPEDTLAMAEKKLDGKEIIAAAAGRIPQWANNSKNKDIPNSSASTESKEKALFQKMVSDIQEMGFPKEMAETALSLCHQNMEQAIAMLLENPQKLQLQLQQQQQHLQLQQQQQQQNLPFLPQTPLQRPMLSNASSPAHSRNSSWNEMPSTPTTAAGANNGSGLASNRRHSTQKIATAPAFLHLSGNKNNTNNSSNANTSTTTSSNKAWNPISFLQQQKQAMENTNLSSVRKLGGWLGKAMENLGIENDESDPRFSQESSASGFHNSQQLVESFTITLGTAQIKSTHNLRLLVADLASDILNPLPYDGPREMAYRAQTATNLYSTHLNAMIVLVELSELKQASLDDNIGWRNYKTGKGSNKALFERCQHSTEFHFPNIESQLSTIEADFNKYPDHLQEGCFFITRHSNLPLTQTVFHLVIDSDGKHNLITGLRNILRLVTRFDISSLSIPLLLLPDRYLEQPEYFFEQFEHHHNQAHQPPNWLHKRGEVTMKCVKGFLIENSRSGKRVQTDENVFGGGMRNVEFLLPSQAAIYGTGINGNGNGNGNGITATTPTTANAPVTSLGAFRHPQEVEFAFQQSRTLLVNLFRTS</sequence>
<dbReference type="EMBL" id="JBCLYO010000001">
    <property type="protein sequence ID" value="KAL0096703.1"/>
    <property type="molecule type" value="Genomic_DNA"/>
</dbReference>
<accession>A0ABR3BCX0</accession>
<dbReference type="Pfam" id="PF10154">
    <property type="entry name" value="Fy-3"/>
    <property type="match status" value="3"/>
</dbReference>
<gene>
    <name evidence="3" type="ORF">J3Q64DRAFT_1629430</name>
</gene>
<evidence type="ECO:0000313" key="4">
    <source>
        <dbReference type="Proteomes" id="UP001448207"/>
    </source>
</evidence>
<evidence type="ECO:0000259" key="2">
    <source>
        <dbReference type="PROSITE" id="PS50030"/>
    </source>
</evidence>